<protein>
    <submittedName>
        <fullName evidence="1">Uncharacterized protein</fullName>
    </submittedName>
</protein>
<dbReference type="Proteomes" id="UP001267710">
    <property type="component" value="Unassembled WGS sequence"/>
</dbReference>
<evidence type="ECO:0000313" key="1">
    <source>
        <dbReference type="EMBL" id="MDR6214507.1"/>
    </source>
</evidence>
<evidence type="ECO:0000313" key="2">
    <source>
        <dbReference type="Proteomes" id="UP001267710"/>
    </source>
</evidence>
<comment type="caution">
    <text evidence="1">The sequence shown here is derived from an EMBL/GenBank/DDBJ whole genome shotgun (WGS) entry which is preliminary data.</text>
</comment>
<dbReference type="RefSeq" id="WP_309828704.1">
    <property type="nucleotide sequence ID" value="NZ_JAVIZX010000001.1"/>
</dbReference>
<accession>A0ABU1IBD0</accession>
<keyword evidence="2" id="KW-1185">Reference proteome</keyword>
<organism evidence="1 2">
    <name type="scientific">Paracidovorax wautersii</name>
    <dbReference type="NCBI Taxonomy" id="1177982"/>
    <lineage>
        <taxon>Bacteria</taxon>
        <taxon>Pseudomonadati</taxon>
        <taxon>Pseudomonadota</taxon>
        <taxon>Betaproteobacteria</taxon>
        <taxon>Burkholderiales</taxon>
        <taxon>Comamonadaceae</taxon>
        <taxon>Paracidovorax</taxon>
    </lineage>
</organism>
<dbReference type="EMBL" id="JAVIZX010000001">
    <property type="protein sequence ID" value="MDR6214507.1"/>
    <property type="molecule type" value="Genomic_DNA"/>
</dbReference>
<reference evidence="1 2" key="1">
    <citation type="submission" date="2023-08" db="EMBL/GenBank/DDBJ databases">
        <title>Functional and genomic diversity of the sorghum phyllosphere microbiome.</title>
        <authorList>
            <person name="Shade A."/>
        </authorList>
    </citation>
    <scope>NUCLEOTIDE SEQUENCE [LARGE SCALE GENOMIC DNA]</scope>
    <source>
        <strain evidence="1 2">SORGH_AS_0335</strain>
    </source>
</reference>
<sequence length="106" mass="12091">MGAMCRCHRPPFHYSHYERTDLGDDAQGADVAIDRCRSCGTRWLHYLIEEPHYTAAGRWWRVKLPPGVEVPIDEAKRFIEAQQEGFCGGSRFQSSGLTVRAPIRVD</sequence>
<name>A0ABU1IBD0_9BURK</name>
<gene>
    <name evidence="1" type="ORF">QE399_002196</name>
</gene>
<proteinExistence type="predicted"/>